<gene>
    <name evidence="1" type="ORF">HNY73_013697</name>
</gene>
<dbReference type="Proteomes" id="UP000807504">
    <property type="component" value="Unassembled WGS sequence"/>
</dbReference>
<sequence length="45" mass="5043">PSPPADIKALPMLPDAILLSWQPPDSQWYTSTVSLYQRTTTNGRQ</sequence>
<dbReference type="EMBL" id="JABXBU010001928">
    <property type="protein sequence ID" value="KAF8780052.1"/>
    <property type="molecule type" value="Genomic_DNA"/>
</dbReference>
<proteinExistence type="predicted"/>
<evidence type="ECO:0000313" key="1">
    <source>
        <dbReference type="EMBL" id="KAF8780052.1"/>
    </source>
</evidence>
<protein>
    <submittedName>
        <fullName evidence="1">Uncharacterized protein</fullName>
    </submittedName>
</protein>
<organism evidence="1 2">
    <name type="scientific">Argiope bruennichi</name>
    <name type="common">Wasp spider</name>
    <name type="synonym">Aranea bruennichi</name>
    <dbReference type="NCBI Taxonomy" id="94029"/>
    <lineage>
        <taxon>Eukaryota</taxon>
        <taxon>Metazoa</taxon>
        <taxon>Ecdysozoa</taxon>
        <taxon>Arthropoda</taxon>
        <taxon>Chelicerata</taxon>
        <taxon>Arachnida</taxon>
        <taxon>Araneae</taxon>
        <taxon>Araneomorphae</taxon>
        <taxon>Entelegynae</taxon>
        <taxon>Araneoidea</taxon>
        <taxon>Araneidae</taxon>
        <taxon>Argiope</taxon>
    </lineage>
</organism>
<dbReference type="SUPFAM" id="SSF49265">
    <property type="entry name" value="Fibronectin type III"/>
    <property type="match status" value="1"/>
</dbReference>
<dbReference type="InterPro" id="IPR036116">
    <property type="entry name" value="FN3_sf"/>
</dbReference>
<accession>A0A8T0EUQ9</accession>
<evidence type="ECO:0000313" key="2">
    <source>
        <dbReference type="Proteomes" id="UP000807504"/>
    </source>
</evidence>
<name>A0A8T0EUQ9_ARGBR</name>
<reference evidence="1" key="2">
    <citation type="submission" date="2020-06" db="EMBL/GenBank/DDBJ databases">
        <authorList>
            <person name="Sheffer M."/>
        </authorList>
    </citation>
    <scope>NUCLEOTIDE SEQUENCE</scope>
</reference>
<comment type="caution">
    <text evidence="1">The sequence shown here is derived from an EMBL/GenBank/DDBJ whole genome shotgun (WGS) entry which is preliminary data.</text>
</comment>
<feature type="non-terminal residue" evidence="1">
    <location>
        <position position="1"/>
    </location>
</feature>
<reference evidence="1" key="1">
    <citation type="journal article" date="2020" name="bioRxiv">
        <title>Chromosome-level reference genome of the European wasp spider Argiope bruennichi: a resource for studies on range expansion and evolutionary adaptation.</title>
        <authorList>
            <person name="Sheffer M.M."/>
            <person name="Hoppe A."/>
            <person name="Krehenwinkel H."/>
            <person name="Uhl G."/>
            <person name="Kuss A.W."/>
            <person name="Jensen L."/>
            <person name="Jensen C."/>
            <person name="Gillespie R.G."/>
            <person name="Hoff K.J."/>
            <person name="Prost S."/>
        </authorList>
    </citation>
    <scope>NUCLEOTIDE SEQUENCE</scope>
</reference>
<dbReference type="AlphaFoldDB" id="A0A8T0EUQ9"/>
<feature type="non-terminal residue" evidence="1">
    <location>
        <position position="45"/>
    </location>
</feature>
<keyword evidence="2" id="KW-1185">Reference proteome</keyword>